<feature type="region of interest" description="Disordered" evidence="1">
    <location>
        <begin position="69"/>
        <end position="99"/>
    </location>
</feature>
<name>A0ABV6BZZ8_9ACTN</name>
<accession>A0ABV6BZZ8</accession>
<organism evidence="3 4">
    <name type="scientific">Aciditerrimonas ferrireducens</name>
    <dbReference type="NCBI Taxonomy" id="667306"/>
    <lineage>
        <taxon>Bacteria</taxon>
        <taxon>Bacillati</taxon>
        <taxon>Actinomycetota</taxon>
        <taxon>Acidimicrobiia</taxon>
        <taxon>Acidimicrobiales</taxon>
        <taxon>Acidimicrobiaceae</taxon>
        <taxon>Aciditerrimonas</taxon>
    </lineage>
</organism>
<feature type="transmembrane region" description="Helical" evidence="2">
    <location>
        <begin position="124"/>
        <end position="148"/>
    </location>
</feature>
<keyword evidence="2" id="KW-0812">Transmembrane</keyword>
<evidence type="ECO:0000313" key="4">
    <source>
        <dbReference type="Proteomes" id="UP001589788"/>
    </source>
</evidence>
<dbReference type="RefSeq" id="WP_248105666.1">
    <property type="nucleotide sequence ID" value="NZ_JAKHEX010000003.1"/>
</dbReference>
<reference evidence="3 4" key="1">
    <citation type="submission" date="2024-09" db="EMBL/GenBank/DDBJ databases">
        <authorList>
            <person name="Sun Q."/>
            <person name="Mori K."/>
        </authorList>
    </citation>
    <scope>NUCLEOTIDE SEQUENCE [LARGE SCALE GENOMIC DNA]</scope>
    <source>
        <strain evidence="3 4">JCM 15389</strain>
    </source>
</reference>
<protein>
    <recommendedName>
        <fullName evidence="5">DUF1707 domain-containing protein</fullName>
    </recommendedName>
</protein>
<evidence type="ECO:0000313" key="3">
    <source>
        <dbReference type="EMBL" id="MFC0081001.1"/>
    </source>
</evidence>
<gene>
    <name evidence="3" type="ORF">ACFFRE_02355</name>
</gene>
<evidence type="ECO:0000256" key="2">
    <source>
        <dbReference type="SAM" id="Phobius"/>
    </source>
</evidence>
<evidence type="ECO:0000256" key="1">
    <source>
        <dbReference type="SAM" id="MobiDB-lite"/>
    </source>
</evidence>
<sequence length="170" mass="18002">MEVGAGGVRMTAARDRATTAALEAFQRGALAESDYLELLDLIGQAREPAMLDALARQLAGWPAWDPRRALRAAGSARPEATETGPPGDGPTRPPAGGRRLLDPVDLARARQAHRVRQGPLDPRLVALVAVLILVLVLVLLGVVLALVVQHGHPTALGLRPVLARRPGRGR</sequence>
<keyword evidence="2" id="KW-1133">Transmembrane helix</keyword>
<evidence type="ECO:0008006" key="5">
    <source>
        <dbReference type="Google" id="ProtNLM"/>
    </source>
</evidence>
<comment type="caution">
    <text evidence="3">The sequence shown here is derived from an EMBL/GenBank/DDBJ whole genome shotgun (WGS) entry which is preliminary data.</text>
</comment>
<keyword evidence="2" id="KW-0472">Membrane</keyword>
<dbReference type="EMBL" id="JBHLYQ010000012">
    <property type="protein sequence ID" value="MFC0081001.1"/>
    <property type="molecule type" value="Genomic_DNA"/>
</dbReference>
<dbReference type="Proteomes" id="UP001589788">
    <property type="component" value="Unassembled WGS sequence"/>
</dbReference>
<proteinExistence type="predicted"/>
<keyword evidence="4" id="KW-1185">Reference proteome</keyword>